<feature type="region of interest" description="Disordered" evidence="2">
    <location>
        <begin position="1182"/>
        <end position="1282"/>
    </location>
</feature>
<feature type="region of interest" description="Disordered" evidence="2">
    <location>
        <begin position="1690"/>
        <end position="1770"/>
    </location>
</feature>
<proteinExistence type="predicted"/>
<feature type="compositionally biased region" description="Polar residues" evidence="2">
    <location>
        <begin position="117"/>
        <end position="132"/>
    </location>
</feature>
<keyword evidence="4" id="KW-1185">Reference proteome</keyword>
<feature type="region of interest" description="Disordered" evidence="2">
    <location>
        <begin position="637"/>
        <end position="671"/>
    </location>
</feature>
<dbReference type="PANTHER" id="PTHR34491">
    <property type="entry name" value="A-TYPE INCLUSION PROTEIN, PUTATIVE-RELATED"/>
    <property type="match status" value="1"/>
</dbReference>
<reference evidence="3 4" key="1">
    <citation type="journal article" date="2021" name="Sci. Rep.">
        <title>Genome sequencing of the multicellular alga Astrephomene provides insights into convergent evolution of germ-soma differentiation.</title>
        <authorList>
            <person name="Yamashita S."/>
            <person name="Yamamoto K."/>
            <person name="Matsuzaki R."/>
            <person name="Suzuki S."/>
            <person name="Yamaguchi H."/>
            <person name="Hirooka S."/>
            <person name="Minakuchi Y."/>
            <person name="Miyagishima S."/>
            <person name="Kawachi M."/>
            <person name="Toyoda A."/>
            <person name="Nozaki H."/>
        </authorList>
    </citation>
    <scope>NUCLEOTIDE SEQUENCE [LARGE SCALE GENOMIC DNA]</scope>
    <source>
        <strain evidence="3 4">NIES-4017</strain>
    </source>
</reference>
<feature type="compositionally biased region" description="Polar residues" evidence="2">
    <location>
        <begin position="145"/>
        <end position="155"/>
    </location>
</feature>
<accession>A0AAD3DQ92</accession>
<feature type="region of interest" description="Disordered" evidence="2">
    <location>
        <begin position="2122"/>
        <end position="2154"/>
    </location>
</feature>
<comment type="caution">
    <text evidence="3">The sequence shown here is derived from an EMBL/GenBank/DDBJ whole genome shotgun (WGS) entry which is preliminary data.</text>
</comment>
<feature type="compositionally biased region" description="Gly residues" evidence="2">
    <location>
        <begin position="2041"/>
        <end position="2053"/>
    </location>
</feature>
<feature type="region of interest" description="Disordered" evidence="2">
    <location>
        <begin position="1973"/>
        <end position="2003"/>
    </location>
</feature>
<feature type="compositionally biased region" description="Low complexity" evidence="2">
    <location>
        <begin position="486"/>
        <end position="495"/>
    </location>
</feature>
<dbReference type="Proteomes" id="UP001054857">
    <property type="component" value="Unassembled WGS sequence"/>
</dbReference>
<feature type="region of interest" description="Disordered" evidence="2">
    <location>
        <begin position="204"/>
        <end position="242"/>
    </location>
</feature>
<feature type="region of interest" description="Disordered" evidence="2">
    <location>
        <begin position="569"/>
        <end position="617"/>
    </location>
</feature>
<feature type="compositionally biased region" description="Polar residues" evidence="2">
    <location>
        <begin position="370"/>
        <end position="383"/>
    </location>
</feature>
<feature type="region of interest" description="Disordered" evidence="2">
    <location>
        <begin position="1115"/>
        <end position="1141"/>
    </location>
</feature>
<feature type="compositionally biased region" description="Low complexity" evidence="2">
    <location>
        <begin position="302"/>
        <end position="317"/>
    </location>
</feature>
<feature type="compositionally biased region" description="Pro residues" evidence="2">
    <location>
        <begin position="2607"/>
        <end position="2617"/>
    </location>
</feature>
<feature type="compositionally biased region" description="Pro residues" evidence="2">
    <location>
        <begin position="1489"/>
        <end position="1499"/>
    </location>
</feature>
<feature type="compositionally biased region" description="Basic and acidic residues" evidence="2">
    <location>
        <begin position="320"/>
        <end position="333"/>
    </location>
</feature>
<gene>
    <name evidence="3" type="ORF">Agub_g6614</name>
</gene>
<feature type="compositionally biased region" description="Gly residues" evidence="2">
    <location>
        <begin position="2066"/>
        <end position="2085"/>
    </location>
</feature>
<feature type="compositionally biased region" description="Gly residues" evidence="2">
    <location>
        <begin position="2421"/>
        <end position="2444"/>
    </location>
</feature>
<feature type="compositionally biased region" description="Low complexity" evidence="2">
    <location>
        <begin position="1538"/>
        <end position="1548"/>
    </location>
</feature>
<feature type="region of interest" description="Disordered" evidence="2">
    <location>
        <begin position="295"/>
        <end position="345"/>
    </location>
</feature>
<keyword evidence="1" id="KW-0175">Coiled coil</keyword>
<feature type="compositionally biased region" description="Polar residues" evidence="2">
    <location>
        <begin position="1571"/>
        <end position="1586"/>
    </location>
</feature>
<feature type="compositionally biased region" description="Low complexity" evidence="2">
    <location>
        <begin position="2634"/>
        <end position="2668"/>
    </location>
</feature>
<feature type="compositionally biased region" description="Low complexity" evidence="2">
    <location>
        <begin position="1715"/>
        <end position="1770"/>
    </location>
</feature>
<feature type="region of interest" description="Disordered" evidence="2">
    <location>
        <begin position="696"/>
        <end position="861"/>
    </location>
</feature>
<feature type="compositionally biased region" description="Low complexity" evidence="2">
    <location>
        <begin position="441"/>
        <end position="474"/>
    </location>
</feature>
<feature type="coiled-coil region" evidence="1">
    <location>
        <begin position="2275"/>
        <end position="2323"/>
    </location>
</feature>
<feature type="region of interest" description="Disordered" evidence="2">
    <location>
        <begin position="2417"/>
        <end position="2450"/>
    </location>
</feature>
<feature type="region of interest" description="Disordered" evidence="2">
    <location>
        <begin position="364"/>
        <end position="549"/>
    </location>
</feature>
<sequence>MVTPNKYDIASAALLEHVQRKVSDMRDGTARVMRQARGTGIEAEHRSHQAAGAKQISDVSALAVGLLTVPSTTTDDDKGGKSSARQYRPVLSDAHRAILLERRLSEQIRLERDRASRSLSARKGQSPSSITRHPSPRAASPASRGLSNRTDILTSSRHRQAGHASGRGGARTGDGSGSTDSSSDWEAGVAAQRAVSISNSMLAARNRQGGPDSPATAIAGASRTPQALHKAPSASPANAGGTRHVGLLGLGLLTNGAGADNTKKSLTPRGGSPSIVTMALNSPALQALDRALHSRELRRRSQSAGGASTAAAPQSPRSRARGEADSARQRESEDSSDSDDAGLGNLKAADLKRAVNMSRLGRLAEGERAVQNTPRQPAASGSLTRGAPAPLRSAARAEKQVDRLTAAMVPIPDSGSGSVTARRNKAHGSSPGRGSVPVTGRSRAASPTTSSSSSDGILFVQRPQQQHPQQRVRGGAAGGGNGGQGSSNRGHSSHQAKLAVAAAAMRGELAKKGVSPAAPSSGGRQGNRLRIPKQGLVLPDSGAHDSTSSSEFEDAYAAAFVARGLHGVNQRHPTRSGIATAPSTTRPSGGRYISSHNHSRSPMPLHPDRHSDGGASSAFDAMISGAQQLQNHLEKAQKSLQRLHLQAHGAQGGQSGRQPEAATAPAHEGEPPLAQWHEKHLDPESERWAIRHEVKPESLGADTGTSSGKGRQLSPAVARPSRGERGGVQSPTVQETSRRSTPRRRMGWDRSNDELSNESDGDGPDNNHMASWVLETPAAAPPASRGSPAAAADGAGAAAHAATVTTPRRDGRRSPSAATPRRDTAAASSHDGSDSGSDTKVASHGTGKSPKRPGRSQTGSMQPSTLLTVLQRLHQHHPELLESKRHMRRLERLLRGLSEEGLADAEAGQLLREVTAGVHRREHAGDDIGNGGIAGDGRGGSNDAEGVAVAPGTVAIGGSRRRQKHRSHDNLTRQQPDGNATAAGVVSQADSGFRSKTRDVGFDSNGASDSSSSSQGSGDAAEQLASLVRSAVRGRREEPAMAAAAAAAALEVKQQAKALRRALRRANEELDDAVHDRRRLSERLAQLEGGTAQLMQAHLVGLMGNAAARIVAGSSGGGNSAENGWGGSGGGGGGNTGGGAGGAMSSGELSFNNAMGPGFAGTGAAWLGNAIPAHHVAATAAVHPPTAPSTSPSAPPSPMAPMPGTWSVPPGAAPSRAHGASGLPRDTSHGVHVAGNQQGQGRLGPSEVNASMRPESGGGHIGDVASLVAPGSNPPAASAAPAVVHEQNAHVYMQHAQPDNVWASRPGIPAHEVFPGSRAQEQPVLLDHPASQHRHASLEQGHQGPSSWGRGASEDLPASPKHPSYLGSCSSQDLPPSSPKPPASQDRRASADQPSSRHRRTPDDVSHPLESRASQNQPSSRDRHPPSDASGSFLGRSDPRRDPGTSGQKWPAHLERPPPTGDRRASRDVMPSATGKEQPPVDLIGFPGQRPPGGEPPPQTTLTGSRAAAGMHVPEAPHPPAADSAFRFQPAGADMLQAAPRGAPPGAGSTVAPPHRTLEGALGELLGFRTDPSQRSGTASGDSQVTPAAAHASAPPLGRPMDAGSRVSRQLGPHAEIFGGDTHAGTCSHRAAPAPPPLLQREQQSQQQRHASSDGSSHGTRTTGSSAPRSLSGGAAAAALLADLETQADALLERRRRRRAAREGAQPGPPGGPATGSTGPSSSAAAAAAPPAPAPAAWDSLSGTSGSSHSLRGVTVAEAPPAARSAPVPAVAPLTMSDLLTQLGTAGSRRGSRDRDHVGDWGAGGAAAVQREGVSAAAILPLLSSCCSLVAESSGFDSRPAAAVRSASAGSAAAAAALGASSPRQAPTAGGMQTRVPMMLDRGASASLAGPSGWRRGGVDPDGAGEETEVARQEEDGTEEEVEVTVGSFGEEEEEEGENGGVHELPVLSPGRTQLERGSFHSSAGAAAVFQSDVNGGARGGDRHPRGGDGGGRGEPLTPRRRGARLVELTRQLGARLGAQAAALAAEAEAEELHVLRQHDGGGGAGAGAGRPVGGAASRLAHSAGSGRGGPAGGGGGGGAGDVGRGGGVGDRAVLRQRCLELESQLEAQAEELQRLLTAAAASLSAGTSPQQQPRHGAPPRHHRTEQQRQQQSELLASRCRVLERHLMAVHEEMDTLLVRTRGIKAAVSDGAANIREHLVQLGSRMDGLEEENQQLRSVVRQSYESIDRAAALSGQISELQGQVDLLTLDKQEPQLQLELAKLDSARSSSRGGAAAEANAERQQLQERLAELTAHVADLLRGKAQLEAEAQRLQTEANAAKAATSSSAAAGGGGGGAYGSAVTASAATTPLTVPRGQRLPVPQSPRGSTAAVAAAGAATAAAASTSAAGMRTAGQATARSFSGGVASYAGAGPAPIATQLRGGGNSSSGGGSGGGSGSGRGSSGGSDSDGLLLARMSQLQRQVLKLRAENEDLRIQAVSSARSSSPRAGPSNLRELQAEMGSYDRQVVVERWVHSHVNAGMQAQTGDPTLLTLQANAQQQQQRQLSPRQGQQQQQRQPLQQQVAATGAGTTAMNRQPVYHPQPRQQQQQQQHPSVNIASGYARAAPVPSPSPAPRHAPSPSSAREYRVNFSVESVGRSTGAATASAATAAASSPRRASPRSASPVAGRMSATLMPGGQYRHR</sequence>
<feature type="region of interest" description="Disordered" evidence="2">
    <location>
        <begin position="1330"/>
        <end position="1674"/>
    </location>
</feature>
<feature type="coiled-coil region" evidence="1">
    <location>
        <begin position="2192"/>
        <end position="2226"/>
    </location>
</feature>
<name>A0AAD3DQ92_9CHLO</name>
<feature type="region of interest" description="Disordered" evidence="2">
    <location>
        <begin position="1884"/>
        <end position="1923"/>
    </location>
</feature>
<evidence type="ECO:0000256" key="2">
    <source>
        <dbReference type="SAM" id="MobiDB-lite"/>
    </source>
</evidence>
<feature type="compositionally biased region" description="Low complexity" evidence="2">
    <location>
        <begin position="825"/>
        <end position="839"/>
    </location>
</feature>
<feature type="compositionally biased region" description="Low complexity" evidence="2">
    <location>
        <begin position="777"/>
        <end position="802"/>
    </location>
</feature>
<protein>
    <submittedName>
        <fullName evidence="3">Uncharacterized protein</fullName>
    </submittedName>
</protein>
<feature type="coiled-coil region" evidence="1">
    <location>
        <begin position="1049"/>
        <end position="1083"/>
    </location>
</feature>
<feature type="compositionally biased region" description="Gly residues" evidence="2">
    <location>
        <begin position="475"/>
        <end position="485"/>
    </location>
</feature>
<dbReference type="EMBL" id="BMAR01000009">
    <property type="protein sequence ID" value="GFR45219.1"/>
    <property type="molecule type" value="Genomic_DNA"/>
</dbReference>
<feature type="compositionally biased region" description="Basic and acidic residues" evidence="2">
    <location>
        <begin position="1452"/>
        <end position="1467"/>
    </location>
</feature>
<feature type="compositionally biased region" description="Low complexity" evidence="2">
    <location>
        <begin position="2538"/>
        <end position="2593"/>
    </location>
</feature>
<dbReference type="PANTHER" id="PTHR34491:SF74">
    <property type="entry name" value="DUF4456 DOMAIN-CONTAINING PROTEIN"/>
    <property type="match status" value="1"/>
</dbReference>
<organism evidence="3 4">
    <name type="scientific">Astrephomene gubernaculifera</name>
    <dbReference type="NCBI Taxonomy" id="47775"/>
    <lineage>
        <taxon>Eukaryota</taxon>
        <taxon>Viridiplantae</taxon>
        <taxon>Chlorophyta</taxon>
        <taxon>core chlorophytes</taxon>
        <taxon>Chlorophyceae</taxon>
        <taxon>CS clade</taxon>
        <taxon>Chlamydomonadales</taxon>
        <taxon>Astrephomenaceae</taxon>
        <taxon>Astrephomene</taxon>
    </lineage>
</organism>
<feature type="region of interest" description="Disordered" evidence="2">
    <location>
        <begin position="1928"/>
        <end position="1947"/>
    </location>
</feature>
<feature type="compositionally biased region" description="Basic and acidic residues" evidence="2">
    <location>
        <begin position="1401"/>
        <end position="1410"/>
    </location>
</feature>
<feature type="region of interest" description="Disordered" evidence="2">
    <location>
        <begin position="2038"/>
        <end position="2085"/>
    </location>
</feature>
<feature type="region of interest" description="Disordered" evidence="2">
    <location>
        <begin position="114"/>
        <end position="189"/>
    </location>
</feature>
<evidence type="ECO:0000313" key="3">
    <source>
        <dbReference type="EMBL" id="GFR45219.1"/>
    </source>
</evidence>
<feature type="compositionally biased region" description="Low complexity" evidence="2">
    <location>
        <begin position="1269"/>
        <end position="1282"/>
    </location>
</feature>
<feature type="compositionally biased region" description="Low complexity" evidence="2">
    <location>
        <begin position="1182"/>
        <end position="1192"/>
    </location>
</feature>
<feature type="compositionally biased region" description="Gly residues" evidence="2">
    <location>
        <begin position="928"/>
        <end position="940"/>
    </location>
</feature>
<evidence type="ECO:0000256" key="1">
    <source>
        <dbReference type="SAM" id="Coils"/>
    </source>
</evidence>
<feature type="compositionally biased region" description="Low complexity" evidence="2">
    <location>
        <begin position="1640"/>
        <end position="1666"/>
    </location>
</feature>
<evidence type="ECO:0000313" key="4">
    <source>
        <dbReference type="Proteomes" id="UP001054857"/>
    </source>
</evidence>
<feature type="region of interest" description="Disordered" evidence="2">
    <location>
        <begin position="2535"/>
        <end position="2682"/>
    </location>
</feature>
<feature type="region of interest" description="Disordered" evidence="2">
    <location>
        <begin position="921"/>
        <end position="1022"/>
    </location>
</feature>
<feature type="compositionally biased region" description="Low complexity" evidence="2">
    <location>
        <begin position="1003"/>
        <end position="1021"/>
    </location>
</feature>
<feature type="compositionally biased region" description="Gly residues" evidence="2">
    <location>
        <begin position="165"/>
        <end position="176"/>
    </location>
</feature>